<dbReference type="AlphaFoldDB" id="A0AAU7M001"/>
<keyword evidence="9" id="KW-0472">Membrane</keyword>
<protein>
    <submittedName>
        <fullName evidence="13">Porin</fullName>
    </submittedName>
</protein>
<evidence type="ECO:0000259" key="12">
    <source>
        <dbReference type="Pfam" id="PF13609"/>
    </source>
</evidence>
<evidence type="ECO:0000256" key="1">
    <source>
        <dbReference type="ARBA" id="ARBA00004571"/>
    </source>
</evidence>
<comment type="subcellular location">
    <subcellularLocation>
        <location evidence="1">Cell outer membrane</location>
        <topology evidence="1">Multi-pass membrane protein</topology>
    </subcellularLocation>
</comment>
<geneLocation type="plasmid" evidence="13">
    <name>p4</name>
</geneLocation>
<dbReference type="GO" id="GO:0006811">
    <property type="term" value="P:monoatomic ion transport"/>
    <property type="evidence" value="ECO:0007669"/>
    <property type="project" value="UniProtKB-KW"/>
</dbReference>
<keyword evidence="5" id="KW-0812">Transmembrane</keyword>
<evidence type="ECO:0000256" key="4">
    <source>
        <dbReference type="ARBA" id="ARBA00022452"/>
    </source>
</evidence>
<evidence type="ECO:0000256" key="8">
    <source>
        <dbReference type="ARBA" id="ARBA00023114"/>
    </source>
</evidence>
<dbReference type="InterPro" id="IPR023614">
    <property type="entry name" value="Porin_dom_sf"/>
</dbReference>
<evidence type="ECO:0000256" key="10">
    <source>
        <dbReference type="ARBA" id="ARBA00023237"/>
    </source>
</evidence>
<evidence type="ECO:0000256" key="7">
    <source>
        <dbReference type="ARBA" id="ARBA00023065"/>
    </source>
</evidence>
<keyword evidence="13" id="KW-0614">Plasmid</keyword>
<reference evidence="13" key="1">
    <citation type="submission" date="2024-05" db="EMBL/GenBank/DDBJ databases">
        <authorList>
            <person name="Bunk B."/>
            <person name="Swiderski J."/>
            <person name="Sproer C."/>
            <person name="Thiel V."/>
        </authorList>
    </citation>
    <scope>NUCLEOTIDE SEQUENCE</scope>
    <source>
        <strain evidence="13">DSM 17735</strain>
        <plasmid evidence="13">p4</plasmid>
    </source>
</reference>
<gene>
    <name evidence="13" type="ORF">ABLV49_24995</name>
</gene>
<dbReference type="InterPro" id="IPR033900">
    <property type="entry name" value="Gram_neg_porin_domain"/>
</dbReference>
<feature type="domain" description="Porin" evidence="12">
    <location>
        <begin position="8"/>
        <end position="354"/>
    </location>
</feature>
<evidence type="ECO:0000256" key="3">
    <source>
        <dbReference type="ARBA" id="ARBA00022448"/>
    </source>
</evidence>
<accession>A0AAU7M001</accession>
<keyword evidence="4" id="KW-1134">Transmembrane beta strand</keyword>
<dbReference type="CDD" id="cd00342">
    <property type="entry name" value="gram_neg_porins"/>
    <property type="match status" value="1"/>
</dbReference>
<dbReference type="PANTHER" id="PTHR34501:SF9">
    <property type="entry name" value="MAJOR OUTER MEMBRANE PROTEIN P.IA"/>
    <property type="match status" value="1"/>
</dbReference>
<keyword evidence="10" id="KW-0998">Cell outer membrane</keyword>
<comment type="subunit">
    <text evidence="2">Homotrimer.</text>
</comment>
<dbReference type="PANTHER" id="PTHR34501">
    <property type="entry name" value="PROTEIN YDDL-RELATED"/>
    <property type="match status" value="1"/>
</dbReference>
<dbReference type="Gene3D" id="2.40.160.10">
    <property type="entry name" value="Porin"/>
    <property type="match status" value="1"/>
</dbReference>
<evidence type="ECO:0000256" key="11">
    <source>
        <dbReference type="SAM" id="SignalP"/>
    </source>
</evidence>
<evidence type="ECO:0000256" key="9">
    <source>
        <dbReference type="ARBA" id="ARBA00023136"/>
    </source>
</evidence>
<evidence type="ECO:0000256" key="6">
    <source>
        <dbReference type="ARBA" id="ARBA00022729"/>
    </source>
</evidence>
<dbReference type="RefSeq" id="WP_349283266.1">
    <property type="nucleotide sequence ID" value="NZ_CBCSCU010000015.1"/>
</dbReference>
<keyword evidence="7" id="KW-0406">Ion transport</keyword>
<dbReference type="InterPro" id="IPR050298">
    <property type="entry name" value="Gram-neg_bact_OMP"/>
</dbReference>
<dbReference type="EMBL" id="CP157679">
    <property type="protein sequence ID" value="XBP73217.1"/>
    <property type="molecule type" value="Genomic_DNA"/>
</dbReference>
<name>A0AAU7M001_9BURK</name>
<dbReference type="GO" id="GO:0046930">
    <property type="term" value="C:pore complex"/>
    <property type="evidence" value="ECO:0007669"/>
    <property type="project" value="UniProtKB-KW"/>
</dbReference>
<dbReference type="GO" id="GO:0009279">
    <property type="term" value="C:cell outer membrane"/>
    <property type="evidence" value="ECO:0007669"/>
    <property type="project" value="UniProtKB-SubCell"/>
</dbReference>
<dbReference type="SUPFAM" id="SSF56935">
    <property type="entry name" value="Porins"/>
    <property type="match status" value="1"/>
</dbReference>
<dbReference type="Pfam" id="PF13609">
    <property type="entry name" value="Porin_4"/>
    <property type="match status" value="1"/>
</dbReference>
<dbReference type="GO" id="GO:0015288">
    <property type="term" value="F:porin activity"/>
    <property type="evidence" value="ECO:0007669"/>
    <property type="project" value="UniProtKB-KW"/>
</dbReference>
<keyword evidence="8" id="KW-0626">Porin</keyword>
<evidence type="ECO:0000313" key="13">
    <source>
        <dbReference type="EMBL" id="XBP73217.1"/>
    </source>
</evidence>
<proteinExistence type="predicted"/>
<keyword evidence="6 11" id="KW-0732">Signal</keyword>
<sequence>MKKSLITLAVLTAPCFAMAQSSVTLYGVADAFVGSKKTNTLTAVGANLVASNLRQTMVESNGLSGSRWGLRANEDLGGGLKAFATLESGLNIDTGAGQQGALLFGRQAFVGLGGNFGGLSLGRHYSAFDAVRGAVLSAQNSAYTFDATNGYGGDFTETQLKDLQAYNQAATPANQVARAPAAAAALARSVARMGAWTGYVPRIDNSIRYETPNISGFQGVLVYGFGENKTATTGATKNGSASLTYVNGPIAVALVHQDDELAKGFHLKNTAVGGNYDFGLAKAFLAYNQAKFTGLAKQNEWAVGIRAPLGATTLVAQYAHAKGDDLGKNQSLGLQVEYTLSKRTTAYAALNQTRRFDSLAKNDVFGLGMRHTF</sequence>
<keyword evidence="3" id="KW-0813">Transport</keyword>
<evidence type="ECO:0000256" key="2">
    <source>
        <dbReference type="ARBA" id="ARBA00011233"/>
    </source>
</evidence>
<evidence type="ECO:0000256" key="5">
    <source>
        <dbReference type="ARBA" id="ARBA00022692"/>
    </source>
</evidence>
<feature type="chain" id="PRO_5043817788" evidence="11">
    <location>
        <begin position="20"/>
        <end position="373"/>
    </location>
</feature>
<organism evidence="13">
    <name type="scientific">Polaromonas hydrogenivorans</name>
    <dbReference type="NCBI Taxonomy" id="335476"/>
    <lineage>
        <taxon>Bacteria</taxon>
        <taxon>Pseudomonadati</taxon>
        <taxon>Pseudomonadota</taxon>
        <taxon>Betaproteobacteria</taxon>
        <taxon>Burkholderiales</taxon>
        <taxon>Comamonadaceae</taxon>
        <taxon>Polaromonas</taxon>
    </lineage>
</organism>
<feature type="signal peptide" evidence="11">
    <location>
        <begin position="1"/>
        <end position="19"/>
    </location>
</feature>